<keyword evidence="3" id="KW-1185">Reference proteome</keyword>
<feature type="compositionally biased region" description="Basic and acidic residues" evidence="1">
    <location>
        <begin position="1"/>
        <end position="15"/>
    </location>
</feature>
<evidence type="ECO:0000256" key="1">
    <source>
        <dbReference type="SAM" id="MobiDB-lite"/>
    </source>
</evidence>
<feature type="region of interest" description="Disordered" evidence="1">
    <location>
        <begin position="1"/>
        <end position="70"/>
    </location>
</feature>
<evidence type="ECO:0000313" key="3">
    <source>
        <dbReference type="Proteomes" id="UP001523234"/>
    </source>
</evidence>
<organism evidence="2 3">
    <name type="scientific">Fructobacillus apis</name>
    <dbReference type="NCBI Taxonomy" id="2935017"/>
    <lineage>
        <taxon>Bacteria</taxon>
        <taxon>Bacillati</taxon>
        <taxon>Bacillota</taxon>
        <taxon>Bacilli</taxon>
        <taxon>Lactobacillales</taxon>
        <taxon>Lactobacillaceae</taxon>
        <taxon>Fructobacillus</taxon>
    </lineage>
</organism>
<feature type="compositionally biased region" description="Low complexity" evidence="1">
    <location>
        <begin position="54"/>
        <end position="67"/>
    </location>
</feature>
<dbReference type="Proteomes" id="UP001523234">
    <property type="component" value="Unassembled WGS sequence"/>
</dbReference>
<dbReference type="RefSeq" id="WP_252442143.1">
    <property type="nucleotide sequence ID" value="NZ_JAMWYK010000001.1"/>
</dbReference>
<protein>
    <submittedName>
        <fullName evidence="2">Uncharacterized protein</fullName>
    </submittedName>
</protein>
<dbReference type="EMBL" id="JAMWYK010000001">
    <property type="protein sequence ID" value="MCO0831672.1"/>
    <property type="molecule type" value="Genomic_DNA"/>
</dbReference>
<comment type="caution">
    <text evidence="2">The sequence shown here is derived from an EMBL/GenBank/DDBJ whole genome shotgun (WGS) entry which is preliminary data.</text>
</comment>
<proteinExistence type="predicted"/>
<sequence length="194" mass="20971">MRDMRSSAALREQESRATLPKTADASWTKKARSEGAVLQDDSTNSPERSDAKQSSGSTSDSGSKYSGNAKSQTLTMDDFRSSDAMAYRLIAFYGMGNGDASWQQLKRSATSGITMTRQQANTPSFVATANAGSSVKAYYRYVMSSSDQKTQARPLSFSQNDDAAYRATIADVLAYANNNGGRAAVEKMSFKLVN</sequence>
<gene>
    <name evidence="2" type="ORF">NFX39_01000</name>
</gene>
<reference evidence="2 3" key="1">
    <citation type="submission" date="2022-06" db="EMBL/GenBank/DDBJ databases">
        <title>Fructobacillus taiwanensis sp. nov., isolated from the honeybee.</title>
        <authorList>
            <person name="Chen Y.-S."/>
            <person name="Wang L.-T."/>
            <person name="Lee Y.-S."/>
            <person name="Chang Y.-C."/>
            <person name="Wu H.-C."/>
            <person name="Liao C.-Y."/>
            <person name="Chen W.-H."/>
            <person name="Deng J.-N."/>
            <person name="Wang Y.-H."/>
        </authorList>
    </citation>
    <scope>NUCLEOTIDE SEQUENCE [LARGE SCALE GENOMIC DNA]</scope>
    <source>
        <strain evidence="2 3">W13</strain>
    </source>
</reference>
<accession>A0ABT0ZNU6</accession>
<evidence type="ECO:0000313" key="2">
    <source>
        <dbReference type="EMBL" id="MCO0831672.1"/>
    </source>
</evidence>
<name>A0ABT0ZNU6_9LACO</name>